<dbReference type="InterPro" id="IPR001452">
    <property type="entry name" value="SH3_domain"/>
</dbReference>
<feature type="non-terminal residue" evidence="5">
    <location>
        <position position="55"/>
    </location>
</feature>
<dbReference type="SUPFAM" id="SSF50044">
    <property type="entry name" value="SH3-domain"/>
    <property type="match status" value="1"/>
</dbReference>
<evidence type="ECO:0000256" key="2">
    <source>
        <dbReference type="PROSITE-ProRule" id="PRU00192"/>
    </source>
</evidence>
<reference evidence="5 6" key="1">
    <citation type="submission" date="2024-05" db="EMBL/GenBank/DDBJ databases">
        <title>Genome sequencing and assembly of Indian major carp, Cirrhinus mrigala (Hamilton, 1822).</title>
        <authorList>
            <person name="Mohindra V."/>
            <person name="Chowdhury L.M."/>
            <person name="Lal K."/>
            <person name="Jena J.K."/>
        </authorList>
    </citation>
    <scope>NUCLEOTIDE SEQUENCE [LARGE SCALE GENOMIC DNA]</scope>
    <source>
        <strain evidence="5">CM1030</strain>
        <tissue evidence="5">Blood</tissue>
    </source>
</reference>
<evidence type="ECO:0000259" key="4">
    <source>
        <dbReference type="PROSITE" id="PS50002"/>
    </source>
</evidence>
<dbReference type="InterPro" id="IPR036028">
    <property type="entry name" value="SH3-like_dom_sf"/>
</dbReference>
<feature type="compositionally biased region" description="Polar residues" evidence="3">
    <location>
        <begin position="14"/>
        <end position="26"/>
    </location>
</feature>
<dbReference type="Proteomes" id="UP001529510">
    <property type="component" value="Unassembled WGS sequence"/>
</dbReference>
<dbReference type="AlphaFoldDB" id="A0ABD0RIA5"/>
<protein>
    <recommendedName>
        <fullName evidence="4">SH3 domain-containing protein</fullName>
    </recommendedName>
</protein>
<evidence type="ECO:0000313" key="6">
    <source>
        <dbReference type="Proteomes" id="UP001529510"/>
    </source>
</evidence>
<keyword evidence="1 2" id="KW-0728">SH3 domain</keyword>
<name>A0ABD0RIA5_CIRMR</name>
<dbReference type="Gene3D" id="2.30.30.40">
    <property type="entry name" value="SH3 Domains"/>
    <property type="match status" value="1"/>
</dbReference>
<feature type="domain" description="SH3" evidence="4">
    <location>
        <begin position="6"/>
        <end position="55"/>
    </location>
</feature>
<dbReference type="PROSITE" id="PS50002">
    <property type="entry name" value="SH3"/>
    <property type="match status" value="1"/>
</dbReference>
<feature type="region of interest" description="Disordered" evidence="3">
    <location>
        <begin position="1"/>
        <end position="26"/>
    </location>
</feature>
<evidence type="ECO:0000256" key="1">
    <source>
        <dbReference type="ARBA" id="ARBA00022443"/>
    </source>
</evidence>
<sequence>RSNSTSGGRVMRATVNQPPSANSTLLPFSRGEAITLLVTEPRNGWLFGRSESSGR</sequence>
<accession>A0ABD0RIA5</accession>
<comment type="caution">
    <text evidence="5">The sequence shown here is derived from an EMBL/GenBank/DDBJ whole genome shotgun (WGS) entry which is preliminary data.</text>
</comment>
<organism evidence="5 6">
    <name type="scientific">Cirrhinus mrigala</name>
    <name type="common">Mrigala</name>
    <dbReference type="NCBI Taxonomy" id="683832"/>
    <lineage>
        <taxon>Eukaryota</taxon>
        <taxon>Metazoa</taxon>
        <taxon>Chordata</taxon>
        <taxon>Craniata</taxon>
        <taxon>Vertebrata</taxon>
        <taxon>Euteleostomi</taxon>
        <taxon>Actinopterygii</taxon>
        <taxon>Neopterygii</taxon>
        <taxon>Teleostei</taxon>
        <taxon>Ostariophysi</taxon>
        <taxon>Cypriniformes</taxon>
        <taxon>Cyprinidae</taxon>
        <taxon>Labeoninae</taxon>
        <taxon>Labeonini</taxon>
        <taxon>Cirrhinus</taxon>
    </lineage>
</organism>
<gene>
    <name evidence="5" type="ORF">M9458_006814</name>
</gene>
<dbReference type="EMBL" id="JAMKFB020000003">
    <property type="protein sequence ID" value="KAL0198274.1"/>
    <property type="molecule type" value="Genomic_DNA"/>
</dbReference>
<evidence type="ECO:0000256" key="3">
    <source>
        <dbReference type="SAM" id="MobiDB-lite"/>
    </source>
</evidence>
<proteinExistence type="predicted"/>
<feature type="non-terminal residue" evidence="5">
    <location>
        <position position="1"/>
    </location>
</feature>
<evidence type="ECO:0000313" key="5">
    <source>
        <dbReference type="EMBL" id="KAL0198274.1"/>
    </source>
</evidence>
<keyword evidence="6" id="KW-1185">Reference proteome</keyword>